<sequence>MGKNMMNIKDKYGKCLACDFVRIAREKGMGWSQYWWPKPGSGELSLKISYIMKVPNHELFVGVGVYDMTLKEVEAAIKKSD</sequence>
<dbReference type="InterPro" id="IPR004010">
    <property type="entry name" value="Double_Cache_2"/>
</dbReference>
<keyword evidence="3" id="KW-1185">Reference proteome</keyword>
<dbReference type="AlphaFoldDB" id="A0A975GP97"/>
<evidence type="ECO:0000313" key="3">
    <source>
        <dbReference type="Proteomes" id="UP000663722"/>
    </source>
</evidence>
<dbReference type="Pfam" id="PF08269">
    <property type="entry name" value="dCache_2"/>
    <property type="match status" value="1"/>
</dbReference>
<proteinExistence type="predicted"/>
<dbReference type="Proteomes" id="UP000663722">
    <property type="component" value="Chromosome"/>
</dbReference>
<gene>
    <name evidence="2" type="ORF">dnm_046220</name>
</gene>
<organism evidence="2 3">
    <name type="scientific">Desulfonema magnum</name>
    <dbReference type="NCBI Taxonomy" id="45655"/>
    <lineage>
        <taxon>Bacteria</taxon>
        <taxon>Pseudomonadati</taxon>
        <taxon>Thermodesulfobacteriota</taxon>
        <taxon>Desulfobacteria</taxon>
        <taxon>Desulfobacterales</taxon>
        <taxon>Desulfococcaceae</taxon>
        <taxon>Desulfonema</taxon>
    </lineage>
</organism>
<name>A0A975GP97_9BACT</name>
<dbReference type="Gene3D" id="3.30.450.20">
    <property type="entry name" value="PAS domain"/>
    <property type="match status" value="1"/>
</dbReference>
<dbReference type="KEGG" id="dmm:dnm_046220"/>
<evidence type="ECO:0000313" key="2">
    <source>
        <dbReference type="EMBL" id="QTA88575.1"/>
    </source>
</evidence>
<feature type="domain" description="Double Cache" evidence="1">
    <location>
        <begin position="2"/>
        <end position="69"/>
    </location>
</feature>
<dbReference type="EMBL" id="CP061800">
    <property type="protein sequence ID" value="QTA88575.1"/>
    <property type="molecule type" value="Genomic_DNA"/>
</dbReference>
<accession>A0A975GP97</accession>
<evidence type="ECO:0000259" key="1">
    <source>
        <dbReference type="Pfam" id="PF08269"/>
    </source>
</evidence>
<protein>
    <submittedName>
        <fullName evidence="2">Double Cache 2 domain-containing protein</fullName>
    </submittedName>
</protein>
<reference evidence="2" key="1">
    <citation type="journal article" date="2021" name="Microb. Physiol.">
        <title>Proteogenomic Insights into the Physiology of Marine, Sulfate-Reducing, Filamentous Desulfonema limicola and Desulfonema magnum.</title>
        <authorList>
            <person name="Schnaars V."/>
            <person name="Wohlbrand L."/>
            <person name="Scheve S."/>
            <person name="Hinrichs C."/>
            <person name="Reinhardt R."/>
            <person name="Rabus R."/>
        </authorList>
    </citation>
    <scope>NUCLEOTIDE SEQUENCE</scope>
    <source>
        <strain evidence="2">4be13</strain>
    </source>
</reference>